<feature type="compositionally biased region" description="Low complexity" evidence="1">
    <location>
        <begin position="288"/>
        <end position="299"/>
    </location>
</feature>
<feature type="region of interest" description="Disordered" evidence="1">
    <location>
        <begin position="419"/>
        <end position="678"/>
    </location>
</feature>
<organism evidence="2 3">
    <name type="scientific">Leucosporidium creatinivorum</name>
    <dbReference type="NCBI Taxonomy" id="106004"/>
    <lineage>
        <taxon>Eukaryota</taxon>
        <taxon>Fungi</taxon>
        <taxon>Dikarya</taxon>
        <taxon>Basidiomycota</taxon>
        <taxon>Pucciniomycotina</taxon>
        <taxon>Microbotryomycetes</taxon>
        <taxon>Leucosporidiales</taxon>
        <taxon>Leucosporidium</taxon>
    </lineage>
</organism>
<feature type="region of interest" description="Disordered" evidence="1">
    <location>
        <begin position="1079"/>
        <end position="1225"/>
    </location>
</feature>
<feature type="compositionally biased region" description="Low complexity" evidence="1">
    <location>
        <begin position="346"/>
        <end position="362"/>
    </location>
</feature>
<feature type="compositionally biased region" description="Low complexity" evidence="1">
    <location>
        <begin position="595"/>
        <end position="608"/>
    </location>
</feature>
<dbReference type="EMBL" id="MCGR01000002">
    <property type="protein sequence ID" value="ORY91721.1"/>
    <property type="molecule type" value="Genomic_DNA"/>
</dbReference>
<dbReference type="Gene3D" id="3.40.50.1820">
    <property type="entry name" value="alpha/beta hydrolase"/>
    <property type="match status" value="2"/>
</dbReference>
<dbReference type="PANTHER" id="PTHR43433">
    <property type="entry name" value="HYDROLASE, ALPHA/BETA FOLD FAMILY PROTEIN"/>
    <property type="match status" value="1"/>
</dbReference>
<feature type="region of interest" description="Disordered" evidence="1">
    <location>
        <begin position="1"/>
        <end position="397"/>
    </location>
</feature>
<feature type="compositionally biased region" description="Basic and acidic residues" evidence="1">
    <location>
        <begin position="469"/>
        <end position="482"/>
    </location>
</feature>
<protein>
    <recommendedName>
        <fullName evidence="4">AB hydrolase-1 domain-containing protein</fullName>
    </recommendedName>
</protein>
<feature type="compositionally biased region" description="Polar residues" evidence="1">
    <location>
        <begin position="484"/>
        <end position="496"/>
    </location>
</feature>
<dbReference type="PANTHER" id="PTHR43433:SF10">
    <property type="entry name" value="AB HYDROLASE-1 DOMAIN-CONTAINING PROTEIN"/>
    <property type="match status" value="1"/>
</dbReference>
<feature type="compositionally biased region" description="Low complexity" evidence="1">
    <location>
        <begin position="1129"/>
        <end position="1154"/>
    </location>
</feature>
<feature type="compositionally biased region" description="Low complexity" evidence="1">
    <location>
        <begin position="133"/>
        <end position="154"/>
    </location>
</feature>
<dbReference type="STRING" id="106004.A0A1Y2G6U5"/>
<feature type="compositionally biased region" description="Low complexity" evidence="1">
    <location>
        <begin position="768"/>
        <end position="791"/>
    </location>
</feature>
<evidence type="ECO:0000256" key="1">
    <source>
        <dbReference type="SAM" id="MobiDB-lite"/>
    </source>
</evidence>
<feature type="compositionally biased region" description="Low complexity" evidence="1">
    <location>
        <begin position="172"/>
        <end position="188"/>
    </location>
</feature>
<feature type="compositionally biased region" description="Low complexity" evidence="1">
    <location>
        <begin position="307"/>
        <end position="318"/>
    </location>
</feature>
<dbReference type="InterPro" id="IPR050471">
    <property type="entry name" value="AB_hydrolase"/>
</dbReference>
<dbReference type="OrthoDB" id="435520at2759"/>
<feature type="compositionally biased region" description="Basic and acidic residues" evidence="1">
    <location>
        <begin position="72"/>
        <end position="82"/>
    </location>
</feature>
<feature type="compositionally biased region" description="Polar residues" evidence="1">
    <location>
        <begin position="221"/>
        <end position="241"/>
    </location>
</feature>
<evidence type="ECO:0000313" key="2">
    <source>
        <dbReference type="EMBL" id="ORY91721.1"/>
    </source>
</evidence>
<comment type="caution">
    <text evidence="2">The sequence shown here is derived from an EMBL/GenBank/DDBJ whole genome shotgun (WGS) entry which is preliminary data.</text>
</comment>
<sequence length="1330" mass="139779">MSQSKAGLPSRPSYFDLYPERKPKASGSAASSSPAATAPNGKQKDPPGSSTHNIFNRSSRSGSISAFVNVTGKDKEREREGGDGPAPVQSRRPSASSSLFAKAFGSSSSSDAKMEAALGLRRGSASGMGGARRGSATSIASSSSSSSRSASKSRYPPASPHQRPSSMRQQTPIASSSSSTFPSPRHSPQASTSSSPVFPPVATLPGTSTEPSVSPPPRRGSLTQNRRSQRAPSVSNFSNDIFPSKPRPSSQSSSQSSALSHTFPPPPLNRSQSASTFGTTSSNHTSPLDFDSALDALFDSQDRSERPPSLLSKPSRSSFGGRPISNVFPSRPGSSIGARSIRTFESASSLRSTSVRRSSLDSIESDDGAAAFSAQEKGKGKEVFPSAESAGALRPPVAEMAAEPDLFAGPGETKLEFDEASGTYKSASTAGSAREAGANGSEGGMDALVASMNGLGRRRKSGMNLKKTAKVEEEERQARAREISASTIASEGSFASMTAGPTPGQISTYGGAGGAYSAPRMDRDANATLRPDSAMTDQQMRIPSAPSIDDIIRAHNASEEPAGPAPPRRTSWGRISPPGVDGAEATPLGPAVSAVPLVPTTPRSSSSTAPPPPSFFSTALPPLRYSSGASIRSNSPPRQREVTLPPPLPTSRKGSSTVEPLPVEFTPPPISDPVFPSQPTRIKTIDEIIREHGGKPSASKKEEQTPAQVLAAAARSREDSVPTSSEGEPRSSVDSVTAEIEANLLLQKTLEREAEAEADKQSGRKGSRGSLGKSFSLRLPRSSSSTALPLSDGNWDDKADTRSIKSTKSSHSTHVTPRAASPVSFAPEALAIERELATLLKSSRLTRILTLRQSPNQGLNVSLADVGSPTGHPVIVFLGLGCVRYLVALYEEMAEAFGLRLICLDRWGLGRTGEVPDDRRGFIEWSCVVEEVAEQLQLSNYSLLAHSAGAPYALATSLRSPQKIHGSIHLLAPWVSTSADSLAGAYKYLKYVPSGVIKTAQAAEWKMQAWRLGKPPTITHAPIGYDHKAGLLSTEQLSPAQLKAEAKAAREEAFDAMDVMSIMSGDVDKMSEMRLGGATKVGGVNGRPTLKPKGSKSFLGGLFGAGGSPSERSPKSSDGSDANSLKAPSTAGRRSSYYASSSLSTPPPSNRLSTAGSTLAPRVASPTGYPPPTRRASVMSTSSVGSNSTPTRRDSLTSSLTSPVSPINGNPSTPPPQPTLSSVTLSGTDLANGLLRASYAESLRGGTSDLMVILERTSKPWGFKYSDVERRVKVWHGDKDERISMSSVKGLEEEMRECRVKVVEGADHSLMTNGRVMIDVLESIAAEWKD</sequence>
<keyword evidence="3" id="KW-1185">Reference proteome</keyword>
<dbReference type="InParanoid" id="A0A1Y2G6U5"/>
<gene>
    <name evidence="2" type="ORF">BCR35DRAFT_299010</name>
</gene>
<accession>A0A1Y2G6U5</accession>
<feature type="compositionally biased region" description="Polar residues" evidence="1">
    <location>
        <begin position="162"/>
        <end position="171"/>
    </location>
</feature>
<proteinExistence type="predicted"/>
<dbReference type="InterPro" id="IPR029058">
    <property type="entry name" value="AB_hydrolase_fold"/>
</dbReference>
<feature type="compositionally biased region" description="Polar residues" evidence="1">
    <location>
        <begin position="627"/>
        <end position="637"/>
    </location>
</feature>
<feature type="compositionally biased region" description="Polar residues" evidence="1">
    <location>
        <begin position="269"/>
        <end position="286"/>
    </location>
</feature>
<feature type="region of interest" description="Disordered" evidence="1">
    <location>
        <begin position="753"/>
        <end position="820"/>
    </location>
</feature>
<feature type="compositionally biased region" description="Polar residues" evidence="1">
    <location>
        <begin position="91"/>
        <end position="111"/>
    </location>
</feature>
<evidence type="ECO:0008006" key="4">
    <source>
        <dbReference type="Google" id="ProtNLM"/>
    </source>
</evidence>
<dbReference type="SUPFAM" id="SSF53474">
    <property type="entry name" value="alpha/beta-Hydrolases"/>
    <property type="match status" value="1"/>
</dbReference>
<feature type="compositionally biased region" description="Polar residues" evidence="1">
    <location>
        <begin position="1116"/>
        <end position="1127"/>
    </location>
</feature>
<name>A0A1Y2G6U5_9BASI</name>
<reference evidence="2 3" key="1">
    <citation type="submission" date="2016-07" db="EMBL/GenBank/DDBJ databases">
        <title>Pervasive Adenine N6-methylation of Active Genes in Fungi.</title>
        <authorList>
            <consortium name="DOE Joint Genome Institute"/>
            <person name="Mondo S.J."/>
            <person name="Dannebaum R.O."/>
            <person name="Kuo R.C."/>
            <person name="Labutti K."/>
            <person name="Haridas S."/>
            <person name="Kuo A."/>
            <person name="Salamov A."/>
            <person name="Ahrendt S.R."/>
            <person name="Lipzen A."/>
            <person name="Sullivan W."/>
            <person name="Andreopoulos W.B."/>
            <person name="Clum A."/>
            <person name="Lindquist E."/>
            <person name="Daum C."/>
            <person name="Ramamoorthy G.K."/>
            <person name="Gryganskyi A."/>
            <person name="Culley D."/>
            <person name="Magnuson J.K."/>
            <person name="James T.Y."/>
            <person name="O'Malley M.A."/>
            <person name="Stajich J.E."/>
            <person name="Spatafora J.W."/>
            <person name="Visel A."/>
            <person name="Grigoriev I.V."/>
        </authorList>
    </citation>
    <scope>NUCLEOTIDE SEQUENCE [LARGE SCALE GENOMIC DNA]</scope>
    <source>
        <strain evidence="2 3">62-1032</strain>
    </source>
</reference>
<feature type="compositionally biased region" description="Basic and acidic residues" evidence="1">
    <location>
        <begin position="753"/>
        <end position="762"/>
    </location>
</feature>
<feature type="compositionally biased region" description="Low complexity" evidence="1">
    <location>
        <begin position="1177"/>
        <end position="1206"/>
    </location>
</feature>
<evidence type="ECO:0000313" key="3">
    <source>
        <dbReference type="Proteomes" id="UP000193467"/>
    </source>
</evidence>
<dbReference type="Proteomes" id="UP000193467">
    <property type="component" value="Unassembled WGS sequence"/>
</dbReference>
<feature type="compositionally biased region" description="Low complexity" evidence="1">
    <location>
        <begin position="25"/>
        <end position="38"/>
    </location>
</feature>
<feature type="compositionally biased region" description="Basic and acidic residues" evidence="1">
    <location>
        <begin position="693"/>
        <end position="704"/>
    </location>
</feature>
<feature type="compositionally biased region" description="Polar residues" evidence="1">
    <location>
        <begin position="48"/>
        <end position="68"/>
    </location>
</feature>
<feature type="region of interest" description="Disordered" evidence="1">
    <location>
        <begin position="693"/>
        <end position="737"/>
    </location>
</feature>